<dbReference type="CDD" id="cd17325">
    <property type="entry name" value="MFS_MdtG_SLC18_like"/>
    <property type="match status" value="1"/>
</dbReference>
<dbReference type="SUPFAM" id="SSF103473">
    <property type="entry name" value="MFS general substrate transporter"/>
    <property type="match status" value="2"/>
</dbReference>
<gene>
    <name evidence="9" type="ORF">LX73_1573</name>
</gene>
<evidence type="ECO:0000256" key="4">
    <source>
        <dbReference type="ARBA" id="ARBA00022692"/>
    </source>
</evidence>
<evidence type="ECO:0000256" key="2">
    <source>
        <dbReference type="ARBA" id="ARBA00022448"/>
    </source>
</evidence>
<dbReference type="Gene3D" id="1.20.1250.20">
    <property type="entry name" value="MFS general substrate transporter like domains"/>
    <property type="match status" value="2"/>
</dbReference>
<feature type="transmembrane region" description="Helical" evidence="7">
    <location>
        <begin position="119"/>
        <end position="138"/>
    </location>
</feature>
<evidence type="ECO:0000256" key="3">
    <source>
        <dbReference type="ARBA" id="ARBA00022475"/>
    </source>
</evidence>
<evidence type="ECO:0000259" key="8">
    <source>
        <dbReference type="PROSITE" id="PS50850"/>
    </source>
</evidence>
<dbReference type="EMBL" id="VNHY01000002">
    <property type="protein sequence ID" value="TYP93859.1"/>
    <property type="molecule type" value="Genomic_DNA"/>
</dbReference>
<feature type="domain" description="Major facilitator superfamily (MFS) profile" evidence="8">
    <location>
        <begin position="16"/>
        <end position="400"/>
    </location>
</feature>
<feature type="transmembrane region" description="Helical" evidence="7">
    <location>
        <begin position="372"/>
        <end position="393"/>
    </location>
</feature>
<dbReference type="GO" id="GO:0022857">
    <property type="term" value="F:transmembrane transporter activity"/>
    <property type="evidence" value="ECO:0007669"/>
    <property type="project" value="InterPro"/>
</dbReference>
<dbReference type="GO" id="GO:0005886">
    <property type="term" value="C:plasma membrane"/>
    <property type="evidence" value="ECO:0007669"/>
    <property type="project" value="UniProtKB-SubCell"/>
</dbReference>
<evidence type="ECO:0000256" key="6">
    <source>
        <dbReference type="ARBA" id="ARBA00023136"/>
    </source>
</evidence>
<evidence type="ECO:0000256" key="1">
    <source>
        <dbReference type="ARBA" id="ARBA00004651"/>
    </source>
</evidence>
<dbReference type="InterPro" id="IPR036259">
    <property type="entry name" value="MFS_trans_sf"/>
</dbReference>
<dbReference type="InterPro" id="IPR011701">
    <property type="entry name" value="MFS"/>
</dbReference>
<reference evidence="9 10" key="1">
    <citation type="submission" date="2019-07" db="EMBL/GenBank/DDBJ databases">
        <title>Genomic Encyclopedia of Archaeal and Bacterial Type Strains, Phase II (KMG-II): from individual species to whole genera.</title>
        <authorList>
            <person name="Goeker M."/>
        </authorList>
    </citation>
    <scope>NUCLEOTIDE SEQUENCE [LARGE SCALE GENOMIC DNA]</scope>
    <source>
        <strain evidence="9 10">DSM 21935</strain>
    </source>
</reference>
<name>A0A5D3YNX6_9BACT</name>
<accession>A0A5D3YNX6</accession>
<feature type="transmembrane region" description="Helical" evidence="7">
    <location>
        <begin position="348"/>
        <end position="366"/>
    </location>
</feature>
<feature type="transmembrane region" description="Helical" evidence="7">
    <location>
        <begin position="21"/>
        <end position="42"/>
    </location>
</feature>
<evidence type="ECO:0000256" key="5">
    <source>
        <dbReference type="ARBA" id="ARBA00022989"/>
    </source>
</evidence>
<proteinExistence type="predicted"/>
<keyword evidence="4 7" id="KW-0812">Transmembrane</keyword>
<dbReference type="PANTHER" id="PTHR43414">
    <property type="entry name" value="MULTIDRUG RESISTANCE PROTEIN MDTG"/>
    <property type="match status" value="1"/>
</dbReference>
<feature type="transmembrane region" description="Helical" evidence="7">
    <location>
        <begin position="89"/>
        <end position="107"/>
    </location>
</feature>
<organism evidence="9 10">
    <name type="scientific">Fodinibius salinus</name>
    <dbReference type="NCBI Taxonomy" id="860790"/>
    <lineage>
        <taxon>Bacteria</taxon>
        <taxon>Pseudomonadati</taxon>
        <taxon>Balneolota</taxon>
        <taxon>Balneolia</taxon>
        <taxon>Balneolales</taxon>
        <taxon>Balneolaceae</taxon>
        <taxon>Fodinibius</taxon>
    </lineage>
</organism>
<comment type="subcellular location">
    <subcellularLocation>
        <location evidence="1">Cell membrane</location>
        <topology evidence="1">Multi-pass membrane protein</topology>
    </subcellularLocation>
</comment>
<feature type="transmembrane region" description="Helical" evidence="7">
    <location>
        <begin position="314"/>
        <end position="336"/>
    </location>
</feature>
<feature type="transmembrane region" description="Helical" evidence="7">
    <location>
        <begin position="217"/>
        <end position="244"/>
    </location>
</feature>
<feature type="transmembrane region" description="Helical" evidence="7">
    <location>
        <begin position="289"/>
        <end position="308"/>
    </location>
</feature>
<dbReference type="PROSITE" id="PS50850">
    <property type="entry name" value="MFS"/>
    <property type="match status" value="1"/>
</dbReference>
<dbReference type="AlphaFoldDB" id="A0A5D3YNX6"/>
<keyword evidence="10" id="KW-1185">Reference proteome</keyword>
<dbReference type="RefSeq" id="WP_148898904.1">
    <property type="nucleotide sequence ID" value="NZ_VNHY01000002.1"/>
</dbReference>
<keyword evidence="5 7" id="KW-1133">Transmembrane helix</keyword>
<feature type="transmembrane region" description="Helical" evidence="7">
    <location>
        <begin position="54"/>
        <end position="77"/>
    </location>
</feature>
<feature type="transmembrane region" description="Helical" evidence="7">
    <location>
        <begin position="150"/>
        <end position="171"/>
    </location>
</feature>
<dbReference type="PANTHER" id="PTHR43414:SF6">
    <property type="entry name" value="MULTIDRUG RESISTANCE PROTEIN MDTG"/>
    <property type="match status" value="1"/>
</dbReference>
<feature type="transmembrane region" description="Helical" evidence="7">
    <location>
        <begin position="177"/>
        <end position="197"/>
    </location>
</feature>
<evidence type="ECO:0000313" key="9">
    <source>
        <dbReference type="EMBL" id="TYP93859.1"/>
    </source>
</evidence>
<dbReference type="OrthoDB" id="9812221at2"/>
<evidence type="ECO:0000256" key="7">
    <source>
        <dbReference type="SAM" id="Phobius"/>
    </source>
</evidence>
<sequence length="415" mass="44631">MPLKDKLIKTLGINKGVLALSVARMADAMGNSILFILIPLYVAKLPSNFVDFPVPILVGILISLFGFIAAIFQPVMGALSDKLNMRKKLIQAGLGLIGISTLFFIFADNFIHLLILRTLQGLGVAITIPAVLSLMTLITERSTRGGSMGVYSTFRIIGFAIGPVVGGYLQVHYGFDAAFYLGSGFIILSMLLVQSWVKEVKIETDKEVTRHLKVFDLSLYGDGILTAALATFAMACCFSMVTTLENEFNARLEMTAIGFSIAFSMLMVGRLISQVPLGHFSDKFGRKPFILGGLAIMGLTTIIMGEVQTLTQLIIVRLLQGIAAAGVAAPAFALAADLSKTGGEGRQMSVVTMGFGLGIAVGPLFAGLLTVFFFELPFIVIGIATIIGTWIVYKRMPETVQRESTVFSYGMPPAE</sequence>
<evidence type="ECO:0000313" key="10">
    <source>
        <dbReference type="Proteomes" id="UP000324595"/>
    </source>
</evidence>
<dbReference type="InterPro" id="IPR020846">
    <property type="entry name" value="MFS_dom"/>
</dbReference>
<dbReference type="Proteomes" id="UP000324595">
    <property type="component" value="Unassembled WGS sequence"/>
</dbReference>
<comment type="caution">
    <text evidence="9">The sequence shown here is derived from an EMBL/GenBank/DDBJ whole genome shotgun (WGS) entry which is preliminary data.</text>
</comment>
<protein>
    <submittedName>
        <fullName evidence="9">Putative arabinose efflux permease, MFS family</fullName>
    </submittedName>
</protein>
<keyword evidence="2" id="KW-0813">Transport</keyword>
<keyword evidence="6 7" id="KW-0472">Membrane</keyword>
<dbReference type="InterPro" id="IPR005828">
    <property type="entry name" value="MFS_sugar_transport-like"/>
</dbReference>
<feature type="transmembrane region" description="Helical" evidence="7">
    <location>
        <begin position="256"/>
        <end position="277"/>
    </location>
</feature>
<keyword evidence="3" id="KW-1003">Cell membrane</keyword>
<dbReference type="Pfam" id="PF00083">
    <property type="entry name" value="Sugar_tr"/>
    <property type="match status" value="1"/>
</dbReference>
<dbReference type="Pfam" id="PF07690">
    <property type="entry name" value="MFS_1"/>
    <property type="match status" value="1"/>
</dbReference>